<dbReference type="EC" id="1.1.1.-" evidence="5"/>
<comment type="similarity">
    <text evidence="1 3">Belongs to the short-chain dehydrogenases/reductases (SDR) family.</text>
</comment>
<evidence type="ECO:0000256" key="3">
    <source>
        <dbReference type="RuleBase" id="RU000363"/>
    </source>
</evidence>
<keyword evidence="6" id="KW-1185">Reference proteome</keyword>
<dbReference type="GO" id="GO:0016491">
    <property type="term" value="F:oxidoreductase activity"/>
    <property type="evidence" value="ECO:0007669"/>
    <property type="project" value="UniProtKB-KW"/>
</dbReference>
<dbReference type="PANTHER" id="PTHR45024">
    <property type="entry name" value="DEHYDROGENASES, SHORT CHAIN"/>
    <property type="match status" value="1"/>
</dbReference>
<dbReference type="Gene3D" id="3.40.50.720">
    <property type="entry name" value="NAD(P)-binding Rossmann-like Domain"/>
    <property type="match status" value="1"/>
</dbReference>
<sequence>MAELRFDGRVAVVSGAGHGLGRSHALELAARGAKVVVNDLGARVDGRHDVDGTGVSAAEAVAEEIRAKGGTAIADGGDVATEEGARSLIESAIEAFGRVDIVVNNAGILRDKAFKNITCTDWDDVLAVHLRGTFLVTQAAFGRLRENGYGRIVNTTSLAGLFGNFGQSNYAAAKMGIIGLTKTLAIEGSKYDITANAIAPVAFTRMTEDLFPPGARELLSPEKVTALVVWLAHEDCETSGETYSVGGGRVARVFVAEGPGAVIGDAGAEALRDNWPDVNAERPYVVPRNLAEQTEVHFQGLT</sequence>
<keyword evidence="2 5" id="KW-0560">Oxidoreductase</keyword>
<name>A0ABV9DS14_9ACTN</name>
<dbReference type="CDD" id="cd05353">
    <property type="entry name" value="hydroxyacyl-CoA-like_DH_SDR_c-like"/>
    <property type="match status" value="1"/>
</dbReference>
<dbReference type="SMART" id="SM00822">
    <property type="entry name" value="PKS_KR"/>
    <property type="match status" value="1"/>
</dbReference>
<reference evidence="6" key="1">
    <citation type="journal article" date="2019" name="Int. J. Syst. Evol. Microbiol.">
        <title>The Global Catalogue of Microorganisms (GCM) 10K type strain sequencing project: providing services to taxonomists for standard genome sequencing and annotation.</title>
        <authorList>
            <consortium name="The Broad Institute Genomics Platform"/>
            <consortium name="The Broad Institute Genome Sequencing Center for Infectious Disease"/>
            <person name="Wu L."/>
            <person name="Ma J."/>
        </authorList>
    </citation>
    <scope>NUCLEOTIDE SEQUENCE [LARGE SCALE GENOMIC DNA]</scope>
    <source>
        <strain evidence="6">XZYJ18</strain>
    </source>
</reference>
<dbReference type="InterPro" id="IPR051687">
    <property type="entry name" value="Peroxisomal_Beta-Oxidation"/>
</dbReference>
<dbReference type="Pfam" id="PF00106">
    <property type="entry name" value="adh_short"/>
    <property type="match status" value="1"/>
</dbReference>
<dbReference type="PRINTS" id="PR00081">
    <property type="entry name" value="GDHRDH"/>
</dbReference>
<dbReference type="PRINTS" id="PR00080">
    <property type="entry name" value="SDRFAMILY"/>
</dbReference>
<dbReference type="InterPro" id="IPR020904">
    <property type="entry name" value="Sc_DH/Rdtase_CS"/>
</dbReference>
<dbReference type="InterPro" id="IPR002347">
    <property type="entry name" value="SDR_fam"/>
</dbReference>
<evidence type="ECO:0000313" key="5">
    <source>
        <dbReference type="EMBL" id="MFC4560383.1"/>
    </source>
</evidence>
<organism evidence="5 6">
    <name type="scientific">Nocardiopsis mangrovi</name>
    <dbReference type="NCBI Taxonomy" id="1179818"/>
    <lineage>
        <taxon>Bacteria</taxon>
        <taxon>Bacillati</taxon>
        <taxon>Actinomycetota</taxon>
        <taxon>Actinomycetes</taxon>
        <taxon>Streptosporangiales</taxon>
        <taxon>Nocardiopsidaceae</taxon>
        <taxon>Nocardiopsis</taxon>
    </lineage>
</organism>
<feature type="domain" description="Ketoreductase" evidence="4">
    <location>
        <begin position="9"/>
        <end position="204"/>
    </location>
</feature>
<evidence type="ECO:0000256" key="2">
    <source>
        <dbReference type="ARBA" id="ARBA00023002"/>
    </source>
</evidence>
<dbReference type="RefSeq" id="WP_378570477.1">
    <property type="nucleotide sequence ID" value="NZ_JBHSFQ010000001.1"/>
</dbReference>
<dbReference type="PROSITE" id="PS00061">
    <property type="entry name" value="ADH_SHORT"/>
    <property type="match status" value="1"/>
</dbReference>
<dbReference type="PANTHER" id="PTHR45024:SF2">
    <property type="entry name" value="SCP2 DOMAIN-CONTAINING PROTEIN"/>
    <property type="match status" value="1"/>
</dbReference>
<comment type="caution">
    <text evidence="5">The sequence shown here is derived from an EMBL/GenBank/DDBJ whole genome shotgun (WGS) entry which is preliminary data.</text>
</comment>
<accession>A0ABV9DS14</accession>
<dbReference type="SUPFAM" id="SSF51735">
    <property type="entry name" value="NAD(P)-binding Rossmann-fold domains"/>
    <property type="match status" value="1"/>
</dbReference>
<evidence type="ECO:0000259" key="4">
    <source>
        <dbReference type="SMART" id="SM00822"/>
    </source>
</evidence>
<dbReference type="Proteomes" id="UP001595923">
    <property type="component" value="Unassembled WGS sequence"/>
</dbReference>
<dbReference type="InterPro" id="IPR057326">
    <property type="entry name" value="KR_dom"/>
</dbReference>
<gene>
    <name evidence="5" type="ORF">ACFO4E_00785</name>
</gene>
<dbReference type="InterPro" id="IPR036291">
    <property type="entry name" value="NAD(P)-bd_dom_sf"/>
</dbReference>
<protein>
    <submittedName>
        <fullName evidence="5">SDR family oxidoreductase</fullName>
        <ecNumber evidence="5">1.1.1.-</ecNumber>
    </submittedName>
</protein>
<proteinExistence type="inferred from homology"/>
<evidence type="ECO:0000313" key="6">
    <source>
        <dbReference type="Proteomes" id="UP001595923"/>
    </source>
</evidence>
<evidence type="ECO:0000256" key="1">
    <source>
        <dbReference type="ARBA" id="ARBA00006484"/>
    </source>
</evidence>
<dbReference type="EMBL" id="JBHSFQ010000001">
    <property type="protein sequence ID" value="MFC4560383.1"/>
    <property type="molecule type" value="Genomic_DNA"/>
</dbReference>